<comment type="caution">
    <text evidence="3">The sequence shown here is derived from an EMBL/GenBank/DDBJ whole genome shotgun (WGS) entry which is preliminary data.</text>
</comment>
<keyword evidence="2" id="KW-0732">Signal</keyword>
<feature type="compositionally biased region" description="Low complexity" evidence="1">
    <location>
        <begin position="133"/>
        <end position="142"/>
    </location>
</feature>
<keyword evidence="4" id="KW-1185">Reference proteome</keyword>
<dbReference type="EMBL" id="JACHMW010000001">
    <property type="protein sequence ID" value="MBB5847489.1"/>
    <property type="molecule type" value="Genomic_DNA"/>
</dbReference>
<dbReference type="AlphaFoldDB" id="A0A7W9JGW2"/>
<evidence type="ECO:0000313" key="4">
    <source>
        <dbReference type="Proteomes" id="UP000567246"/>
    </source>
</evidence>
<feature type="compositionally biased region" description="Low complexity" evidence="1">
    <location>
        <begin position="92"/>
        <end position="101"/>
    </location>
</feature>
<protein>
    <submittedName>
        <fullName evidence="3">Secretion/DNA translocation related TadE-like protein</fullName>
    </submittedName>
</protein>
<evidence type="ECO:0000256" key="1">
    <source>
        <dbReference type="SAM" id="MobiDB-lite"/>
    </source>
</evidence>
<accession>A0A7W9JGW2</accession>
<organism evidence="3 4">
    <name type="scientific">Micrococcus endophyticus</name>
    <dbReference type="NCBI Taxonomy" id="455343"/>
    <lineage>
        <taxon>Bacteria</taxon>
        <taxon>Bacillati</taxon>
        <taxon>Actinomycetota</taxon>
        <taxon>Actinomycetes</taxon>
        <taxon>Micrococcales</taxon>
        <taxon>Micrococcaceae</taxon>
        <taxon>Micrococcus</taxon>
    </lineage>
</organism>
<proteinExistence type="predicted"/>
<name>A0A7W9JGW2_9MICC</name>
<dbReference type="Proteomes" id="UP000567246">
    <property type="component" value="Unassembled WGS sequence"/>
</dbReference>
<feature type="compositionally biased region" description="Low complexity" evidence="1">
    <location>
        <begin position="114"/>
        <end position="124"/>
    </location>
</feature>
<evidence type="ECO:0000256" key="2">
    <source>
        <dbReference type="SAM" id="SignalP"/>
    </source>
</evidence>
<feature type="region of interest" description="Disordered" evidence="1">
    <location>
        <begin position="92"/>
        <end position="142"/>
    </location>
</feature>
<sequence>MLGTAALGAGLLLAVAALGQASVAGAQAAGAADLAALAASDARRGLSAGEPCVLAGQTAARNRAAVVECEVRENGTVRVSVERGRAPLPPALAAAVAGPPRLQAPQAVPEDPLPDASSSSTPTPSSVPPSVSPDPSATTGTR</sequence>
<reference evidence="3 4" key="1">
    <citation type="submission" date="2020-08" db="EMBL/GenBank/DDBJ databases">
        <title>Sequencing the genomes of 1000 actinobacteria strains.</title>
        <authorList>
            <person name="Klenk H.-P."/>
        </authorList>
    </citation>
    <scope>NUCLEOTIDE SEQUENCE [LARGE SCALE GENOMIC DNA]</scope>
    <source>
        <strain evidence="3 4">DSM 17945</strain>
    </source>
</reference>
<feature type="chain" id="PRO_5038437173" evidence="2">
    <location>
        <begin position="29"/>
        <end position="142"/>
    </location>
</feature>
<gene>
    <name evidence="3" type="ORF">HDA33_000053</name>
</gene>
<feature type="signal peptide" evidence="2">
    <location>
        <begin position="1"/>
        <end position="28"/>
    </location>
</feature>
<evidence type="ECO:0000313" key="3">
    <source>
        <dbReference type="EMBL" id="MBB5847489.1"/>
    </source>
</evidence>